<evidence type="ECO:0000313" key="1">
    <source>
        <dbReference type="EMBL" id="ADH68137.1"/>
    </source>
</evidence>
<accession>D7AYX5</accession>
<dbReference type="HOGENOM" id="CLU_1946548_0_0_11"/>
<proteinExistence type="predicted"/>
<gene>
    <name evidence="1" type="ordered locus">Ndas_2723</name>
</gene>
<sequence length="129" mass="14669">MHSTEQDRAVANAHRRGYREGYESGIRASDESSKLRITWLERQVEELRGRLDKETRIHEIEGDQVVAVGRYAYRWSGETPLDIGDRVLLPENYVSRLKDGPGPVEATVTGLGTTYQGPLAFVLRKLDRE</sequence>
<dbReference type="eggNOG" id="ENOG5033FA2">
    <property type="taxonomic scope" value="Bacteria"/>
</dbReference>
<name>D7AYX5_NOCDD</name>
<dbReference type="EMBL" id="CP002040">
    <property type="protein sequence ID" value="ADH68137.1"/>
    <property type="molecule type" value="Genomic_DNA"/>
</dbReference>
<evidence type="ECO:0000313" key="2">
    <source>
        <dbReference type="Proteomes" id="UP000002219"/>
    </source>
</evidence>
<keyword evidence="2" id="KW-1185">Reference proteome</keyword>
<dbReference type="GeneID" id="91485287"/>
<protein>
    <submittedName>
        <fullName evidence="1">Uncharacterized protein</fullName>
    </submittedName>
</protein>
<dbReference type="RefSeq" id="WP_013153744.1">
    <property type="nucleotide sequence ID" value="NC_014210.1"/>
</dbReference>
<reference evidence="1 2" key="1">
    <citation type="journal article" date="2010" name="Stand. Genomic Sci.">
        <title>Complete genome sequence of Nocardiopsis dassonvillei type strain (IMRU 509).</title>
        <authorList>
            <person name="Sun H."/>
            <person name="Lapidus A."/>
            <person name="Nolan M."/>
            <person name="Lucas S."/>
            <person name="Del Rio T.G."/>
            <person name="Tice H."/>
            <person name="Cheng J.F."/>
            <person name="Tapia R."/>
            <person name="Han C."/>
            <person name="Goodwin L."/>
            <person name="Pitluck S."/>
            <person name="Pagani I."/>
            <person name="Ivanova N."/>
            <person name="Mavromatis K."/>
            <person name="Mikhailova N."/>
            <person name="Pati A."/>
            <person name="Chen A."/>
            <person name="Palaniappan K."/>
            <person name="Land M."/>
            <person name="Hauser L."/>
            <person name="Chang Y.J."/>
            <person name="Jeffries C.D."/>
            <person name="Djao O.D."/>
            <person name="Rohde M."/>
            <person name="Sikorski J."/>
            <person name="Goker M."/>
            <person name="Woyke T."/>
            <person name="Bristow J."/>
            <person name="Eisen J.A."/>
            <person name="Markowitz V."/>
            <person name="Hugenholtz P."/>
            <person name="Kyrpides N.C."/>
            <person name="Klenk H.P."/>
        </authorList>
    </citation>
    <scope>NUCLEOTIDE SEQUENCE [LARGE SCALE GENOMIC DNA]</scope>
    <source>
        <strain evidence="2">ATCC 23218 / DSM 43111 / CIP 107115 / JCM 7437 / KCTC 9190 / NBRC 14626 / NCTC 10488 / NRRL B-5397 / IMRU 509</strain>
    </source>
</reference>
<dbReference type="OrthoDB" id="3430339at2"/>
<dbReference type="AlphaFoldDB" id="D7AYX5"/>
<dbReference type="KEGG" id="nda:Ndas_2723"/>
<dbReference type="Proteomes" id="UP000002219">
    <property type="component" value="Chromosome 1"/>
</dbReference>
<organism evidence="1 2">
    <name type="scientific">Nocardiopsis dassonvillei (strain ATCC 23218 / DSM 43111 / CIP 107115 / JCM 7437 / KCTC 9190 / NBRC 14626 / NCTC 10488 / NRRL B-5397 / IMRU 509)</name>
    <name type="common">Actinomadura dassonvillei</name>
    <dbReference type="NCBI Taxonomy" id="446468"/>
    <lineage>
        <taxon>Bacteria</taxon>
        <taxon>Bacillati</taxon>
        <taxon>Actinomycetota</taxon>
        <taxon>Actinomycetes</taxon>
        <taxon>Streptosporangiales</taxon>
        <taxon>Nocardiopsidaceae</taxon>
        <taxon>Nocardiopsis</taxon>
    </lineage>
</organism>